<keyword evidence="5" id="KW-0479">Metal-binding</keyword>
<protein>
    <submittedName>
        <fullName evidence="11">Putative nucleotidyltransferase</fullName>
    </submittedName>
</protein>
<dbReference type="EMBL" id="CP047423">
    <property type="protein sequence ID" value="QPD05490.1"/>
    <property type="molecule type" value="Genomic_DNA"/>
</dbReference>
<evidence type="ECO:0000256" key="1">
    <source>
        <dbReference type="ARBA" id="ARBA00001946"/>
    </source>
</evidence>
<keyword evidence="3 11" id="KW-0808">Transferase</keyword>
<dbReference type="PANTHER" id="PTHR33571:SF12">
    <property type="entry name" value="BSL3053 PROTEIN"/>
    <property type="match status" value="1"/>
</dbReference>
<sequence>MSGKAHISISKEGLEEFCRQYHIRKLSLFGSVLRDDFRSDSDVDVLVEFESDHGPGFIALFRMEQELSRLLSGRKVDLITEKFLNRRIRDRVLAAAEVQYAEG</sequence>
<keyword evidence="7" id="KW-0067">ATP-binding</keyword>
<dbReference type="AlphaFoldDB" id="A0A7S8J129"/>
<dbReference type="Pfam" id="PF01909">
    <property type="entry name" value="NTP_transf_2"/>
    <property type="match status" value="1"/>
</dbReference>
<feature type="domain" description="Polymerase nucleotidyl transferase" evidence="10">
    <location>
        <begin position="12"/>
        <end position="90"/>
    </location>
</feature>
<evidence type="ECO:0000256" key="7">
    <source>
        <dbReference type="ARBA" id="ARBA00022840"/>
    </source>
</evidence>
<evidence type="ECO:0000313" key="11">
    <source>
        <dbReference type="EMBL" id="QPD05490.1"/>
    </source>
</evidence>
<keyword evidence="4" id="KW-0548">Nucleotidyltransferase</keyword>
<keyword evidence="8" id="KW-0460">Magnesium</keyword>
<dbReference type="KEGG" id="nkf:Nkreftii_003264"/>
<dbReference type="Gene3D" id="3.30.460.10">
    <property type="entry name" value="Beta Polymerase, domain 2"/>
    <property type="match status" value="1"/>
</dbReference>
<evidence type="ECO:0000256" key="9">
    <source>
        <dbReference type="ARBA" id="ARBA00038276"/>
    </source>
</evidence>
<dbReference type="SUPFAM" id="SSF81301">
    <property type="entry name" value="Nucleotidyltransferase"/>
    <property type="match status" value="1"/>
</dbReference>
<evidence type="ECO:0000256" key="2">
    <source>
        <dbReference type="ARBA" id="ARBA00022649"/>
    </source>
</evidence>
<evidence type="ECO:0000256" key="8">
    <source>
        <dbReference type="ARBA" id="ARBA00022842"/>
    </source>
</evidence>
<dbReference type="GO" id="GO:0046872">
    <property type="term" value="F:metal ion binding"/>
    <property type="evidence" value="ECO:0007669"/>
    <property type="project" value="UniProtKB-KW"/>
</dbReference>
<proteinExistence type="inferred from homology"/>
<dbReference type="InterPro" id="IPR043519">
    <property type="entry name" value="NT_sf"/>
</dbReference>
<gene>
    <name evidence="11" type="ORF">Nkreftii_003264</name>
</gene>
<comment type="similarity">
    <text evidence="9">Belongs to the MntA antitoxin family.</text>
</comment>
<evidence type="ECO:0000256" key="5">
    <source>
        <dbReference type="ARBA" id="ARBA00022723"/>
    </source>
</evidence>
<dbReference type="GO" id="GO:0016779">
    <property type="term" value="F:nucleotidyltransferase activity"/>
    <property type="evidence" value="ECO:0007669"/>
    <property type="project" value="UniProtKB-KW"/>
</dbReference>
<dbReference type="InterPro" id="IPR052038">
    <property type="entry name" value="Type-VII_TA_antitoxin"/>
</dbReference>
<reference evidence="11 12" key="1">
    <citation type="journal article" date="2020" name="ISME J.">
        <title>Enrichment and physiological characterization of a novel comammox Nitrospira indicates ammonium inhibition of complete nitrification.</title>
        <authorList>
            <person name="Sakoula D."/>
            <person name="Koch H."/>
            <person name="Frank J."/>
            <person name="Jetten M.S.M."/>
            <person name="van Kessel M.A.H.J."/>
            <person name="Lucker S."/>
        </authorList>
    </citation>
    <scope>NUCLEOTIDE SEQUENCE [LARGE SCALE GENOMIC DNA]</scope>
    <source>
        <strain evidence="11">Comreactor17</strain>
    </source>
</reference>
<evidence type="ECO:0000313" key="12">
    <source>
        <dbReference type="Proteomes" id="UP000593737"/>
    </source>
</evidence>
<organism evidence="11 12">
    <name type="scientific">Candidatus Nitrospira kreftii</name>
    <dbReference type="NCBI Taxonomy" id="2652173"/>
    <lineage>
        <taxon>Bacteria</taxon>
        <taxon>Pseudomonadati</taxon>
        <taxon>Nitrospirota</taxon>
        <taxon>Nitrospiria</taxon>
        <taxon>Nitrospirales</taxon>
        <taxon>Nitrospiraceae</taxon>
        <taxon>Nitrospira</taxon>
    </lineage>
</organism>
<dbReference type="CDD" id="cd05403">
    <property type="entry name" value="NT_KNTase_like"/>
    <property type="match status" value="1"/>
</dbReference>
<evidence type="ECO:0000256" key="6">
    <source>
        <dbReference type="ARBA" id="ARBA00022741"/>
    </source>
</evidence>
<name>A0A7S8J129_9BACT</name>
<dbReference type="Proteomes" id="UP000593737">
    <property type="component" value="Chromosome"/>
</dbReference>
<accession>A0A7S8J129</accession>
<dbReference type="GO" id="GO:0005524">
    <property type="term" value="F:ATP binding"/>
    <property type="evidence" value="ECO:0007669"/>
    <property type="project" value="UniProtKB-KW"/>
</dbReference>
<evidence type="ECO:0000256" key="4">
    <source>
        <dbReference type="ARBA" id="ARBA00022695"/>
    </source>
</evidence>
<keyword evidence="2" id="KW-1277">Toxin-antitoxin system</keyword>
<dbReference type="InterPro" id="IPR002934">
    <property type="entry name" value="Polymerase_NTP_transf_dom"/>
</dbReference>
<keyword evidence="6" id="KW-0547">Nucleotide-binding</keyword>
<evidence type="ECO:0000256" key="3">
    <source>
        <dbReference type="ARBA" id="ARBA00022679"/>
    </source>
</evidence>
<comment type="cofactor">
    <cofactor evidence="1">
        <name>Mg(2+)</name>
        <dbReference type="ChEBI" id="CHEBI:18420"/>
    </cofactor>
</comment>
<dbReference type="PANTHER" id="PTHR33571">
    <property type="entry name" value="SSL8005 PROTEIN"/>
    <property type="match status" value="1"/>
</dbReference>
<evidence type="ECO:0000259" key="10">
    <source>
        <dbReference type="Pfam" id="PF01909"/>
    </source>
</evidence>